<organism evidence="1 2">
    <name type="scientific">Mucilaginibacter psychrotolerans</name>
    <dbReference type="NCBI Taxonomy" id="1524096"/>
    <lineage>
        <taxon>Bacteria</taxon>
        <taxon>Pseudomonadati</taxon>
        <taxon>Bacteroidota</taxon>
        <taxon>Sphingobacteriia</taxon>
        <taxon>Sphingobacteriales</taxon>
        <taxon>Sphingobacteriaceae</taxon>
        <taxon>Mucilaginibacter</taxon>
    </lineage>
</organism>
<reference evidence="1 2" key="1">
    <citation type="journal article" date="2017" name="Int. J. Syst. Evol. Microbiol.">
        <title>Mucilaginibacterpsychrotolerans sp. nov., isolated from peatlands.</title>
        <authorList>
            <person name="Deng Y."/>
            <person name="Shen L."/>
            <person name="Xu B."/>
            <person name="Liu Y."/>
            <person name="Gu Z."/>
            <person name="Liu H."/>
            <person name="Zhou Y."/>
        </authorList>
    </citation>
    <scope>NUCLEOTIDE SEQUENCE [LARGE SCALE GENOMIC DNA]</scope>
    <source>
        <strain evidence="1 2">NH7-4</strain>
    </source>
</reference>
<dbReference type="RefSeq" id="WP_133232506.1">
    <property type="nucleotide sequence ID" value="NZ_SOZE01000017.1"/>
</dbReference>
<dbReference type="Proteomes" id="UP000297540">
    <property type="component" value="Unassembled WGS sequence"/>
</dbReference>
<keyword evidence="2" id="KW-1185">Reference proteome</keyword>
<dbReference type="AlphaFoldDB" id="A0A4Y8SAZ5"/>
<gene>
    <name evidence="1" type="ORF">E2R66_16520</name>
</gene>
<evidence type="ECO:0000313" key="1">
    <source>
        <dbReference type="EMBL" id="TFF36148.1"/>
    </source>
</evidence>
<proteinExistence type="predicted"/>
<dbReference type="EMBL" id="SOZE01000017">
    <property type="protein sequence ID" value="TFF36148.1"/>
    <property type="molecule type" value="Genomic_DNA"/>
</dbReference>
<accession>A0A4Y8SAZ5</accession>
<comment type="caution">
    <text evidence="1">The sequence shown here is derived from an EMBL/GenBank/DDBJ whole genome shotgun (WGS) entry which is preliminary data.</text>
</comment>
<name>A0A4Y8SAZ5_9SPHI</name>
<evidence type="ECO:0000313" key="2">
    <source>
        <dbReference type="Proteomes" id="UP000297540"/>
    </source>
</evidence>
<protein>
    <submittedName>
        <fullName evidence="1">Uncharacterized protein</fullName>
    </submittedName>
</protein>
<dbReference type="OrthoDB" id="781694at2"/>
<sequence length="222" mass="25221">MESKENQGNAILNLKPAEISNPLLVIKDFFSDDSLPGHLERLQKWRSCVLEEHYFKGDKGSPSELLYFYKLNVCLLEAAYLLKDRLDLNFKEPTDPLFVFKQIYQDYDLSAYQGMLYEWLEFGLSARATNEAITPVDLIRVYENLQRLYGASWNVNQRFANTSLIAHQASIEQSADSLIGSPNVALYKLDSTIGSPLQETITKIVAKIKEKVSSVQAIIYLG</sequence>